<evidence type="ECO:0000313" key="2">
    <source>
        <dbReference type="EMBL" id="CAE0379526.1"/>
    </source>
</evidence>
<dbReference type="EMBL" id="HBIK01009475">
    <property type="protein sequence ID" value="CAE0379526.1"/>
    <property type="molecule type" value="Transcribed_RNA"/>
</dbReference>
<accession>A0A7S3NUG4</accession>
<proteinExistence type="predicted"/>
<organism evidence="2">
    <name type="scientific">Euplotes crassus</name>
    <dbReference type="NCBI Taxonomy" id="5936"/>
    <lineage>
        <taxon>Eukaryota</taxon>
        <taxon>Sar</taxon>
        <taxon>Alveolata</taxon>
        <taxon>Ciliophora</taxon>
        <taxon>Intramacronucleata</taxon>
        <taxon>Spirotrichea</taxon>
        <taxon>Hypotrichia</taxon>
        <taxon>Euplotida</taxon>
        <taxon>Euplotidae</taxon>
        <taxon>Moneuplotes</taxon>
    </lineage>
</organism>
<name>A0A7S3NUG4_EUPCR</name>
<dbReference type="AlphaFoldDB" id="A0A7S3NUG4"/>
<evidence type="ECO:0000256" key="1">
    <source>
        <dbReference type="SAM" id="Coils"/>
    </source>
</evidence>
<feature type="coiled-coil region" evidence="1">
    <location>
        <begin position="131"/>
        <end position="186"/>
    </location>
</feature>
<gene>
    <name evidence="2" type="ORF">ECRA1380_LOCUS4487</name>
</gene>
<sequence>MHQYGKAFDSLEYLVTGFHSTLEELMQEFDQIKEEFYYKIDRDEFLDFIQLKQKIEEFYLRFKKSNIYSGFKEFIFNKQLEGDSTGTVLVIGMSKKLWEERKKFEEILKSTNLETEQRVKEEAEVARARDIEEFKRQIEEIKNQNEEQRRLISEKISEIQALETKVEENKTEIEELNEAKEKAEEEFK</sequence>
<protein>
    <submittedName>
        <fullName evidence="2">Uncharacterized protein</fullName>
    </submittedName>
</protein>
<keyword evidence="1" id="KW-0175">Coiled coil</keyword>
<reference evidence="2" key="1">
    <citation type="submission" date="2021-01" db="EMBL/GenBank/DDBJ databases">
        <authorList>
            <person name="Corre E."/>
            <person name="Pelletier E."/>
            <person name="Niang G."/>
            <person name="Scheremetjew M."/>
            <person name="Finn R."/>
            <person name="Kale V."/>
            <person name="Holt S."/>
            <person name="Cochrane G."/>
            <person name="Meng A."/>
            <person name="Brown T."/>
            <person name="Cohen L."/>
        </authorList>
    </citation>
    <scope>NUCLEOTIDE SEQUENCE</scope>
    <source>
        <strain evidence="2">CT5</strain>
    </source>
</reference>